<dbReference type="InterPro" id="IPR036396">
    <property type="entry name" value="Cyt_P450_sf"/>
</dbReference>
<dbReference type="Proteomes" id="UP001589693">
    <property type="component" value="Unassembled WGS sequence"/>
</dbReference>
<dbReference type="PRINTS" id="PR00385">
    <property type="entry name" value="P450"/>
</dbReference>
<reference evidence="4 5" key="1">
    <citation type="submission" date="2024-09" db="EMBL/GenBank/DDBJ databases">
        <authorList>
            <person name="Sun Q."/>
            <person name="Mori K."/>
        </authorList>
    </citation>
    <scope>NUCLEOTIDE SEQUENCE [LARGE SCALE GENOMIC DNA]</scope>
    <source>
        <strain evidence="4 5">TBRC 7907</strain>
    </source>
</reference>
<comment type="caution">
    <text evidence="4">The sequence shown here is derived from an EMBL/GenBank/DDBJ whole genome shotgun (WGS) entry which is preliminary data.</text>
</comment>
<keyword evidence="2" id="KW-0503">Monooxygenase</keyword>
<dbReference type="InterPro" id="IPR001128">
    <property type="entry name" value="Cyt_P450"/>
</dbReference>
<dbReference type="InterPro" id="IPR017972">
    <property type="entry name" value="Cyt_P450_CS"/>
</dbReference>
<dbReference type="PANTHER" id="PTHR46696:SF1">
    <property type="entry name" value="CYTOCHROME P450 YJIB-RELATED"/>
    <property type="match status" value="1"/>
</dbReference>
<sequence>MEPNAPTTLDGLPLARRCPLDPPEELTRERERRPISPMTYPDGHQGWLVTGNAAARALLADQRFSVRAELQHAPIPIEVPASMRERSVPPGLFTRMDDPEHARYRRQLTGQFTVRRIKAMEPMIERIADDLLDAMERDTLDRNFADLVADFALPLPSLVICELLGVADADRAGFNDDSKLLLALNTPSERRMQAWGSLSGLLARLVRDKRETPRDDLLSGLIAEGDLTDEELVTIGTVLLVAGHETTANQIGLGVYALLQNPEQLARLKADESIAAQAVEEMLRYLSIIHIGPTRTATEDVELAGQLIRKGQSVTVSVPVANRDPQRFGDAERMDLTRSATGHLAFGHGVHQCLGQQLARSELRIAFTTLFRRFPSLRLAVPADEVPMRSDMGIYGVHELPVTWDR</sequence>
<keyword evidence="5" id="KW-1185">Reference proteome</keyword>
<accession>A0ABV6A8L3</accession>
<evidence type="ECO:0000256" key="1">
    <source>
        <dbReference type="ARBA" id="ARBA00010617"/>
    </source>
</evidence>
<dbReference type="CDD" id="cd11030">
    <property type="entry name" value="CYP105-like"/>
    <property type="match status" value="1"/>
</dbReference>
<dbReference type="EC" id="1.14.-.-" evidence="4"/>
<name>A0ABV6A8L3_9PSEU</name>
<dbReference type="PROSITE" id="PS00086">
    <property type="entry name" value="CYTOCHROME_P450"/>
    <property type="match status" value="1"/>
</dbReference>
<evidence type="ECO:0000256" key="3">
    <source>
        <dbReference type="SAM" id="MobiDB-lite"/>
    </source>
</evidence>
<dbReference type="GO" id="GO:0016491">
    <property type="term" value="F:oxidoreductase activity"/>
    <property type="evidence" value="ECO:0007669"/>
    <property type="project" value="UniProtKB-KW"/>
</dbReference>
<evidence type="ECO:0000313" key="4">
    <source>
        <dbReference type="EMBL" id="MFB9908249.1"/>
    </source>
</evidence>
<evidence type="ECO:0000313" key="5">
    <source>
        <dbReference type="Proteomes" id="UP001589693"/>
    </source>
</evidence>
<feature type="compositionally biased region" description="Basic and acidic residues" evidence="3">
    <location>
        <begin position="25"/>
        <end position="34"/>
    </location>
</feature>
<dbReference type="SUPFAM" id="SSF48264">
    <property type="entry name" value="Cytochrome P450"/>
    <property type="match status" value="1"/>
</dbReference>
<keyword evidence="2 4" id="KW-0560">Oxidoreductase</keyword>
<dbReference type="EMBL" id="JBHLZU010000026">
    <property type="protein sequence ID" value="MFB9908249.1"/>
    <property type="molecule type" value="Genomic_DNA"/>
</dbReference>
<dbReference type="Pfam" id="PF00067">
    <property type="entry name" value="p450"/>
    <property type="match status" value="1"/>
</dbReference>
<feature type="region of interest" description="Disordered" evidence="3">
    <location>
        <begin position="1"/>
        <end position="39"/>
    </location>
</feature>
<keyword evidence="2" id="KW-0408">Iron</keyword>
<keyword evidence="2" id="KW-0479">Metal-binding</keyword>
<organism evidence="4 5">
    <name type="scientific">Allokutzneria oryzae</name>
    <dbReference type="NCBI Taxonomy" id="1378989"/>
    <lineage>
        <taxon>Bacteria</taxon>
        <taxon>Bacillati</taxon>
        <taxon>Actinomycetota</taxon>
        <taxon>Actinomycetes</taxon>
        <taxon>Pseudonocardiales</taxon>
        <taxon>Pseudonocardiaceae</taxon>
        <taxon>Allokutzneria</taxon>
    </lineage>
</organism>
<gene>
    <name evidence="4" type="ORF">ACFFQA_30315</name>
</gene>
<dbReference type="PRINTS" id="PR00359">
    <property type="entry name" value="BP450"/>
</dbReference>
<keyword evidence="2" id="KW-0349">Heme</keyword>
<dbReference type="InterPro" id="IPR002397">
    <property type="entry name" value="Cyt_P450_B"/>
</dbReference>
<comment type="similarity">
    <text evidence="1 2">Belongs to the cytochrome P450 family.</text>
</comment>
<dbReference type="Gene3D" id="1.10.630.10">
    <property type="entry name" value="Cytochrome P450"/>
    <property type="match status" value="1"/>
</dbReference>
<proteinExistence type="inferred from homology"/>
<protein>
    <submittedName>
        <fullName evidence="4">Cytochrome P450</fullName>
        <ecNumber evidence="4">1.14.-.-</ecNumber>
    </submittedName>
</protein>
<dbReference type="PANTHER" id="PTHR46696">
    <property type="entry name" value="P450, PUTATIVE (EUROFUNG)-RELATED"/>
    <property type="match status" value="1"/>
</dbReference>
<dbReference type="RefSeq" id="WP_377859765.1">
    <property type="nucleotide sequence ID" value="NZ_JBHLZU010000026.1"/>
</dbReference>
<evidence type="ECO:0000256" key="2">
    <source>
        <dbReference type="RuleBase" id="RU000461"/>
    </source>
</evidence>